<dbReference type="EMBL" id="JADJNC010000014">
    <property type="protein sequence ID" value="MBK7423388.1"/>
    <property type="molecule type" value="Genomic_DNA"/>
</dbReference>
<reference evidence="1" key="1">
    <citation type="submission" date="2020-10" db="EMBL/GenBank/DDBJ databases">
        <title>Connecting structure to function with the recovery of over 1000 high-quality activated sludge metagenome-assembled genomes encoding full-length rRNA genes using long-read sequencing.</title>
        <authorList>
            <person name="Singleton C.M."/>
            <person name="Petriglieri F."/>
            <person name="Kristensen J.M."/>
            <person name="Kirkegaard R.H."/>
            <person name="Michaelsen T.Y."/>
            <person name="Andersen M.H."/>
            <person name="Karst S.M."/>
            <person name="Dueholm M.S."/>
            <person name="Nielsen P.H."/>
            <person name="Albertsen M."/>
        </authorList>
    </citation>
    <scope>NUCLEOTIDE SEQUENCE</scope>
    <source>
        <strain evidence="1">EsbW_18-Q3-R4-48_MAXAC.044</strain>
    </source>
</reference>
<organism evidence="1 2">
    <name type="scientific">Candidatus Propionivibrio dominans</name>
    <dbReference type="NCBI Taxonomy" id="2954373"/>
    <lineage>
        <taxon>Bacteria</taxon>
        <taxon>Pseudomonadati</taxon>
        <taxon>Pseudomonadota</taxon>
        <taxon>Betaproteobacteria</taxon>
        <taxon>Rhodocyclales</taxon>
        <taxon>Rhodocyclaceae</taxon>
        <taxon>Propionivibrio</taxon>
    </lineage>
</organism>
<evidence type="ECO:0000313" key="1">
    <source>
        <dbReference type="EMBL" id="MBK7423388.1"/>
    </source>
</evidence>
<evidence type="ECO:0008006" key="3">
    <source>
        <dbReference type="Google" id="ProtNLM"/>
    </source>
</evidence>
<comment type="caution">
    <text evidence="1">The sequence shown here is derived from an EMBL/GenBank/DDBJ whole genome shotgun (WGS) entry which is preliminary data.</text>
</comment>
<dbReference type="Proteomes" id="UP000886602">
    <property type="component" value="Unassembled WGS sequence"/>
</dbReference>
<sequence length="149" mass="15968">MSIILALAIVAVFGYKYSPLLLPKADLTIEPVAGCDLHKQACHADVPGGGRIELSITPHPIPVVTPLQVSVSLSGVEASKVEIDFAGVTMNMGYNRKTLDARGDGNFSGDAMLPVCITGSMLWHVTLLVETRHQRIAVPFEFEAPVDKT</sequence>
<protein>
    <recommendedName>
        <fullName evidence="3">YtkA-like domain-containing protein</fullName>
    </recommendedName>
</protein>
<name>A0A9D7FCK0_9RHOO</name>
<evidence type="ECO:0000313" key="2">
    <source>
        <dbReference type="Proteomes" id="UP000886602"/>
    </source>
</evidence>
<gene>
    <name evidence="1" type="ORF">IPJ48_09990</name>
</gene>
<proteinExistence type="predicted"/>
<accession>A0A9D7FCK0</accession>
<dbReference type="AlphaFoldDB" id="A0A9D7FCK0"/>